<dbReference type="InterPro" id="IPR035439">
    <property type="entry name" value="UPF0145_dom_sf"/>
</dbReference>
<feature type="transmembrane region" description="Helical" evidence="1">
    <location>
        <begin position="70"/>
        <end position="88"/>
    </location>
</feature>
<evidence type="ECO:0000313" key="3">
    <source>
        <dbReference type="Proteomes" id="UP000323439"/>
    </source>
</evidence>
<keyword evidence="1" id="KW-0472">Membrane</keyword>
<proteinExistence type="predicted"/>
<accession>A0A1G5VWW7</accession>
<keyword evidence="3" id="KW-1185">Reference proteome</keyword>
<evidence type="ECO:0000313" key="2">
    <source>
        <dbReference type="EMBL" id="SDA50332.1"/>
    </source>
</evidence>
<feature type="transmembrane region" description="Helical" evidence="1">
    <location>
        <begin position="12"/>
        <end position="33"/>
    </location>
</feature>
<dbReference type="RefSeq" id="WP_223166008.1">
    <property type="nucleotide sequence ID" value="NZ_FMXB01000006.1"/>
</dbReference>
<feature type="transmembrane region" description="Helical" evidence="1">
    <location>
        <begin position="39"/>
        <end position="58"/>
    </location>
</feature>
<dbReference type="EMBL" id="FMXB01000006">
    <property type="protein sequence ID" value="SDA50332.1"/>
    <property type="molecule type" value="Genomic_DNA"/>
</dbReference>
<evidence type="ECO:0000256" key="1">
    <source>
        <dbReference type="SAM" id="Phobius"/>
    </source>
</evidence>
<dbReference type="Proteomes" id="UP000323439">
    <property type="component" value="Unassembled WGS sequence"/>
</dbReference>
<gene>
    <name evidence="2" type="ORF">SAMN02910315_00955</name>
</gene>
<organism evidence="2 3">
    <name type="scientific">Methanobrevibacter millerae</name>
    <dbReference type="NCBI Taxonomy" id="230361"/>
    <lineage>
        <taxon>Archaea</taxon>
        <taxon>Methanobacteriati</taxon>
        <taxon>Methanobacteriota</taxon>
        <taxon>Methanomada group</taxon>
        <taxon>Methanobacteria</taxon>
        <taxon>Methanobacteriales</taxon>
        <taxon>Methanobacteriaceae</taxon>
        <taxon>Methanobrevibacter</taxon>
    </lineage>
</organism>
<reference evidence="2 3" key="1">
    <citation type="submission" date="2016-10" db="EMBL/GenBank/DDBJ databases">
        <authorList>
            <person name="Varghese N."/>
            <person name="Submissions S."/>
        </authorList>
    </citation>
    <scope>NUCLEOTIDE SEQUENCE [LARGE SCALE GENOMIC DNA]</scope>
    <source>
        <strain evidence="2 3">DSM 16643</strain>
    </source>
</reference>
<dbReference type="AlphaFoldDB" id="A0A1G5VWW7"/>
<keyword evidence="1" id="KW-1133">Transmembrane helix</keyword>
<dbReference type="SUPFAM" id="SSF117782">
    <property type="entry name" value="YbjQ-like"/>
    <property type="match status" value="1"/>
</dbReference>
<keyword evidence="1" id="KW-0812">Transmembrane</keyword>
<evidence type="ECO:0008006" key="4">
    <source>
        <dbReference type="Google" id="ProtNLM"/>
    </source>
</evidence>
<name>A0A1G5VWW7_9EURY</name>
<protein>
    <recommendedName>
        <fullName evidence="4">Heavy-metal-binding</fullName>
    </recommendedName>
</protein>
<sequence length="282" mass="31384">MKIRDKEINKREILYGILAVAIGTAAGLIVYAIFLYFNIAIFGWNLGLIFAPLAAGYVETVIANRTIGENIGAISAFILFIDTTYYSFILKNPTLGWNLITAGSIVVILQAAFPTLINYLLLVVIGGTLSFFYKHLKKIGGKIKRAVKNQKVVSWEGSNEELETDVALYFDEKESNERINELDFYFLTNSDMGGQKHEVIGVFNSDVFIEKDRNFVRDPELYEKNTLVNLKQGKDECLIRLAKRIKDNGGNGVVDLSMNYALTGMGGDHIQVSATGIGIYID</sequence>
<feature type="transmembrane region" description="Helical" evidence="1">
    <location>
        <begin position="100"/>
        <end position="133"/>
    </location>
</feature>